<evidence type="ECO:0000313" key="2">
    <source>
        <dbReference type="EMBL" id="GHD69251.1"/>
    </source>
</evidence>
<keyword evidence="1" id="KW-0472">Membrane</keyword>
<feature type="transmembrane region" description="Helical" evidence="1">
    <location>
        <begin position="52"/>
        <end position="74"/>
    </location>
</feature>
<reference evidence="3" key="1">
    <citation type="journal article" date="2019" name="Int. J. Syst. Evol. Microbiol.">
        <title>The Global Catalogue of Microorganisms (GCM) 10K type strain sequencing project: providing services to taxonomists for standard genome sequencing and annotation.</title>
        <authorList>
            <consortium name="The Broad Institute Genomics Platform"/>
            <consortium name="The Broad Institute Genome Sequencing Center for Infectious Disease"/>
            <person name="Wu L."/>
            <person name="Ma J."/>
        </authorList>
    </citation>
    <scope>NUCLEOTIDE SEQUENCE [LARGE SCALE GENOMIC DNA]</scope>
    <source>
        <strain evidence="3">KCTC 23701</strain>
    </source>
</reference>
<dbReference type="Proteomes" id="UP000604737">
    <property type="component" value="Unassembled WGS sequence"/>
</dbReference>
<evidence type="ECO:0000313" key="3">
    <source>
        <dbReference type="Proteomes" id="UP000604737"/>
    </source>
</evidence>
<dbReference type="InterPro" id="IPR049713">
    <property type="entry name" value="Pr6Pr-like"/>
</dbReference>
<feature type="transmembrane region" description="Helical" evidence="1">
    <location>
        <begin position="150"/>
        <end position="170"/>
    </location>
</feature>
<feature type="transmembrane region" description="Helical" evidence="1">
    <location>
        <begin position="190"/>
        <end position="210"/>
    </location>
</feature>
<feature type="transmembrane region" description="Helical" evidence="1">
    <location>
        <begin position="118"/>
        <end position="138"/>
    </location>
</feature>
<dbReference type="NCBIfam" id="NF038065">
    <property type="entry name" value="Pr6Pr"/>
    <property type="match status" value="1"/>
</dbReference>
<evidence type="ECO:0000256" key="1">
    <source>
        <dbReference type="SAM" id="Phobius"/>
    </source>
</evidence>
<organism evidence="2 3">
    <name type="scientific">Jeongeupia chitinilytica</name>
    <dbReference type="NCBI Taxonomy" id="1041641"/>
    <lineage>
        <taxon>Bacteria</taxon>
        <taxon>Pseudomonadati</taxon>
        <taxon>Pseudomonadota</taxon>
        <taxon>Betaproteobacteria</taxon>
        <taxon>Neisseriales</taxon>
        <taxon>Chitinibacteraceae</taxon>
        <taxon>Jeongeupia</taxon>
    </lineage>
</organism>
<accession>A0ABQ3H3Z1</accession>
<name>A0ABQ3H3Z1_9NEIS</name>
<feature type="transmembrane region" description="Helical" evidence="1">
    <location>
        <begin position="86"/>
        <end position="106"/>
    </location>
</feature>
<keyword evidence="3" id="KW-1185">Reference proteome</keyword>
<comment type="caution">
    <text evidence="2">The sequence shown here is derived from an EMBL/GenBank/DDBJ whole genome shotgun (WGS) entry which is preliminary data.</text>
</comment>
<dbReference type="RefSeq" id="WP_189462327.1">
    <property type="nucleotide sequence ID" value="NZ_BMYO01000011.1"/>
</dbReference>
<keyword evidence="1" id="KW-1133">Transmembrane helix</keyword>
<gene>
    <name evidence="2" type="ORF">GCM10007350_35770</name>
</gene>
<keyword evidence="1" id="KW-0812">Transmembrane</keyword>
<proteinExistence type="predicted"/>
<evidence type="ECO:0008006" key="4">
    <source>
        <dbReference type="Google" id="ProtNLM"/>
    </source>
</evidence>
<dbReference type="EMBL" id="BMYO01000011">
    <property type="protein sequence ID" value="GHD69251.1"/>
    <property type="molecule type" value="Genomic_DNA"/>
</dbReference>
<sequence>MESPPSPRRPWAHRCELLLGLTAWFAVLARLGLTVSAELAQGHTLLFALSRYFDFFTNLSALLLALVLSASLFGPHWRLARWLWRPGIRAASLVYALVVAAGYELLLRHLWAPQGLEFVVDLLLHDVLPLAYLGYWLGFAPGGTLRWRDAFRWLAYPVGYFAYVLIRGWLLSRYPYPFVNVATHGYGPVLWNAAAFALAFAATGLLIVALDHRLAPGRR</sequence>
<protein>
    <recommendedName>
        <fullName evidence="4">Pr6Pr family membrane protein</fullName>
    </recommendedName>
</protein>